<dbReference type="Pfam" id="PF14111">
    <property type="entry name" value="DUF4283"/>
    <property type="match status" value="1"/>
</dbReference>
<protein>
    <recommendedName>
        <fullName evidence="5">DUF4283 domain-containing protein</fullName>
    </recommendedName>
</protein>
<evidence type="ECO:0000259" key="1">
    <source>
        <dbReference type="Pfam" id="PF13456"/>
    </source>
</evidence>
<dbReference type="PANTHER" id="PTHR31286:SF178">
    <property type="entry name" value="DUF4283 DOMAIN-CONTAINING PROTEIN"/>
    <property type="match status" value="1"/>
</dbReference>
<evidence type="ECO:0000313" key="3">
    <source>
        <dbReference type="EMBL" id="KAK6160207.1"/>
    </source>
</evidence>
<dbReference type="InterPro" id="IPR002156">
    <property type="entry name" value="RNaseH_domain"/>
</dbReference>
<evidence type="ECO:0000313" key="4">
    <source>
        <dbReference type="Proteomes" id="UP001318860"/>
    </source>
</evidence>
<proteinExistence type="predicted"/>
<dbReference type="InterPro" id="IPR040256">
    <property type="entry name" value="At4g02000-like"/>
</dbReference>
<feature type="domain" description="DUF4283" evidence="2">
    <location>
        <begin position="35"/>
        <end position="112"/>
    </location>
</feature>
<dbReference type="InterPro" id="IPR044730">
    <property type="entry name" value="RNase_H-like_dom_plant"/>
</dbReference>
<comment type="caution">
    <text evidence="3">The sequence shown here is derived from an EMBL/GenBank/DDBJ whole genome shotgun (WGS) entry which is preliminary data.</text>
</comment>
<dbReference type="PANTHER" id="PTHR31286">
    <property type="entry name" value="GLYCINE-RICH CELL WALL STRUCTURAL PROTEIN 1.8-LIKE"/>
    <property type="match status" value="1"/>
</dbReference>
<evidence type="ECO:0000259" key="2">
    <source>
        <dbReference type="Pfam" id="PF14111"/>
    </source>
</evidence>
<reference evidence="3 4" key="1">
    <citation type="journal article" date="2021" name="Comput. Struct. Biotechnol. J.">
        <title>De novo genome assembly of the potent medicinal plant Rehmannia glutinosa using nanopore technology.</title>
        <authorList>
            <person name="Ma L."/>
            <person name="Dong C."/>
            <person name="Song C."/>
            <person name="Wang X."/>
            <person name="Zheng X."/>
            <person name="Niu Y."/>
            <person name="Chen S."/>
            <person name="Feng W."/>
        </authorList>
    </citation>
    <scope>NUCLEOTIDE SEQUENCE [LARGE SCALE GENOMIC DNA]</scope>
    <source>
        <strain evidence="3">DH-2019</strain>
    </source>
</reference>
<name>A0ABR0XM20_REHGL</name>
<keyword evidence="4" id="KW-1185">Reference proteome</keyword>
<evidence type="ECO:0008006" key="5">
    <source>
        <dbReference type="Google" id="ProtNLM"/>
    </source>
</evidence>
<accession>A0ABR0XM20</accession>
<dbReference type="EMBL" id="JABTTQ020000003">
    <property type="protein sequence ID" value="KAK6160207.1"/>
    <property type="molecule type" value="Genomic_DNA"/>
</dbReference>
<feature type="domain" description="RNase H type-1" evidence="1">
    <location>
        <begin position="376"/>
        <end position="483"/>
    </location>
</feature>
<organism evidence="3 4">
    <name type="scientific">Rehmannia glutinosa</name>
    <name type="common">Chinese foxglove</name>
    <dbReference type="NCBI Taxonomy" id="99300"/>
    <lineage>
        <taxon>Eukaryota</taxon>
        <taxon>Viridiplantae</taxon>
        <taxon>Streptophyta</taxon>
        <taxon>Embryophyta</taxon>
        <taxon>Tracheophyta</taxon>
        <taxon>Spermatophyta</taxon>
        <taxon>Magnoliopsida</taxon>
        <taxon>eudicotyledons</taxon>
        <taxon>Gunneridae</taxon>
        <taxon>Pentapetalae</taxon>
        <taxon>asterids</taxon>
        <taxon>lamiids</taxon>
        <taxon>Lamiales</taxon>
        <taxon>Orobanchaceae</taxon>
        <taxon>Rehmannieae</taxon>
        <taxon>Rehmannia</taxon>
    </lineage>
</organism>
<gene>
    <name evidence="3" type="ORF">DH2020_003588</name>
</gene>
<dbReference type="Pfam" id="PF13456">
    <property type="entry name" value="RVT_3"/>
    <property type="match status" value="1"/>
</dbReference>
<dbReference type="Proteomes" id="UP001318860">
    <property type="component" value="Unassembled WGS sequence"/>
</dbReference>
<dbReference type="InterPro" id="IPR012337">
    <property type="entry name" value="RNaseH-like_sf"/>
</dbReference>
<sequence>MEDGITERLQNFVFSKKETAGIDLDEKDIALSFKECSKSLVGKIFGTKKVNFIGLKSTLISIWQTREAFAVQEIGENAFQFVFRNTEDKDKVLTGKPWSFDNQYLLLKAWDEMGNMKVENFNSVELWIQVWNLPLHWVAIDTGFKIGKLFENVLDVIIPEKGSIKGRFVKMLVEINLDKPLIRGTHINLGDSKVWVDFSKMRQSAESSKNSKDLKEFEKFDDEGDIQSDSAADFRNGLNRGRTTTGKGWEKDDVELINIPVSVGKLRAPMGDLSNKGNCLQNLGVGKSKKGKHIKIEGRKKGKENMEGVEIQIIKNSNNKRSMRSSDSGAGDEAIPRSVQLSLGIEQGGLPNHVVKEVGQYYIYVSSSKISDGGVGLSGLVLDAGNNVVMSWCSSRDFISSSVGATLQAVRLALVKAVHFKWAKISIHLDAKEIVHKLCNNSSFDVANMTIAEDIFLMNILFEFCSFNFVCKSQNLQCNRLAMFALEGKATHEWLSHLPSWM</sequence>
<dbReference type="InterPro" id="IPR025558">
    <property type="entry name" value="DUF4283"/>
</dbReference>
<dbReference type="SUPFAM" id="SSF53098">
    <property type="entry name" value="Ribonuclease H-like"/>
    <property type="match status" value="1"/>
</dbReference>
<dbReference type="CDD" id="cd06222">
    <property type="entry name" value="RNase_H_like"/>
    <property type="match status" value="1"/>
</dbReference>